<dbReference type="GO" id="GO:0006355">
    <property type="term" value="P:regulation of DNA-templated transcription"/>
    <property type="evidence" value="ECO:0007669"/>
    <property type="project" value="TreeGrafter"/>
</dbReference>
<organism evidence="8 9">
    <name type="scientific">Varanus komodoensis</name>
    <name type="common">Komodo dragon</name>
    <dbReference type="NCBI Taxonomy" id="61221"/>
    <lineage>
        <taxon>Eukaryota</taxon>
        <taxon>Metazoa</taxon>
        <taxon>Chordata</taxon>
        <taxon>Craniata</taxon>
        <taxon>Vertebrata</taxon>
        <taxon>Euteleostomi</taxon>
        <taxon>Lepidosauria</taxon>
        <taxon>Squamata</taxon>
        <taxon>Bifurcata</taxon>
        <taxon>Unidentata</taxon>
        <taxon>Episquamata</taxon>
        <taxon>Toxicofera</taxon>
        <taxon>Anguimorpha</taxon>
        <taxon>Paleoanguimorpha</taxon>
        <taxon>Varanoidea</taxon>
        <taxon>Varanidae</taxon>
        <taxon>Varanus</taxon>
    </lineage>
</organism>
<dbReference type="GO" id="GO:0005637">
    <property type="term" value="C:nuclear inner membrane"/>
    <property type="evidence" value="ECO:0007669"/>
    <property type="project" value="TreeGrafter"/>
</dbReference>
<keyword evidence="3 7" id="KW-0812">Transmembrane</keyword>
<keyword evidence="7" id="KW-0813">Transport</keyword>
<evidence type="ECO:0000256" key="1">
    <source>
        <dbReference type="ARBA" id="ARBA00004606"/>
    </source>
</evidence>
<keyword evidence="7" id="KW-0406">Ion transport</keyword>
<dbReference type="FunFam" id="2.60.40.1660:FF:000001">
    <property type="entry name" value="Sodium/potassium-transporting ATPase subunit beta"/>
    <property type="match status" value="1"/>
</dbReference>
<dbReference type="InterPro" id="IPR038702">
    <property type="entry name" value="Na/K_ATPase_sub_beta_sf"/>
</dbReference>
<evidence type="ECO:0000256" key="2">
    <source>
        <dbReference type="ARBA" id="ARBA00005876"/>
    </source>
</evidence>
<keyword evidence="9" id="KW-1185">Reference proteome</keyword>
<keyword evidence="6 7" id="KW-0472">Membrane</keyword>
<feature type="transmembrane region" description="Helical" evidence="7">
    <location>
        <begin position="77"/>
        <end position="107"/>
    </location>
</feature>
<keyword evidence="4" id="KW-0735">Signal-anchor</keyword>
<dbReference type="PANTHER" id="PTHR11523">
    <property type="entry name" value="SODIUM/POTASSIUM-DEPENDENT ATPASE BETA SUBUNIT"/>
    <property type="match status" value="1"/>
</dbReference>
<evidence type="ECO:0000256" key="4">
    <source>
        <dbReference type="ARBA" id="ARBA00022968"/>
    </source>
</evidence>
<accession>A0A8D2L6D3</accession>
<comment type="subcellular location">
    <subcellularLocation>
        <location evidence="1">Membrane</location>
        <topology evidence="1">Single-pass type II membrane protein</topology>
    </subcellularLocation>
</comment>
<reference evidence="8" key="1">
    <citation type="submission" date="2025-08" db="UniProtKB">
        <authorList>
            <consortium name="Ensembl"/>
        </authorList>
    </citation>
    <scope>IDENTIFICATION</scope>
</reference>
<dbReference type="Gene3D" id="2.60.40.1660">
    <property type="entry name" value="Na, k-atpase alpha subunit"/>
    <property type="match status" value="1"/>
</dbReference>
<dbReference type="Proteomes" id="UP000694545">
    <property type="component" value="Unplaced"/>
</dbReference>
<evidence type="ECO:0000313" key="8">
    <source>
        <dbReference type="Ensembl" id="ENSVKKP00000017444.1"/>
    </source>
</evidence>
<dbReference type="PROSITE" id="PS00391">
    <property type="entry name" value="ATPASE_NA_K_BETA_2"/>
    <property type="match status" value="1"/>
</dbReference>
<dbReference type="Pfam" id="PF00287">
    <property type="entry name" value="Na_K-ATPase"/>
    <property type="match status" value="1"/>
</dbReference>
<comment type="similarity">
    <text evidence="2 7">Belongs to the X(+)/potassium ATPases subunit beta family.</text>
</comment>
<proteinExistence type="inferred from homology"/>
<dbReference type="PANTHER" id="PTHR11523:SF12">
    <property type="entry name" value="PROTEIN ATP1B4"/>
    <property type="match status" value="1"/>
</dbReference>
<dbReference type="GO" id="GO:0006814">
    <property type="term" value="P:sodium ion transport"/>
    <property type="evidence" value="ECO:0007669"/>
    <property type="project" value="InterPro"/>
</dbReference>
<evidence type="ECO:0000256" key="7">
    <source>
        <dbReference type="RuleBase" id="RU362099"/>
    </source>
</evidence>
<evidence type="ECO:0000313" key="9">
    <source>
        <dbReference type="Proteomes" id="UP000694545"/>
    </source>
</evidence>
<dbReference type="NCBIfam" id="TIGR01107">
    <property type="entry name" value="Na_K_ATPase_bet"/>
    <property type="match status" value="1"/>
</dbReference>
<dbReference type="GO" id="GO:0005890">
    <property type="term" value="C:sodium:potassium-exchanging ATPase complex"/>
    <property type="evidence" value="ECO:0007669"/>
    <property type="project" value="InterPro"/>
</dbReference>
<dbReference type="AlphaFoldDB" id="A0A8D2L6D3"/>
<evidence type="ECO:0000256" key="6">
    <source>
        <dbReference type="ARBA" id="ARBA00023136"/>
    </source>
</evidence>
<reference evidence="8" key="2">
    <citation type="submission" date="2025-09" db="UniProtKB">
        <authorList>
            <consortium name="Ensembl"/>
        </authorList>
    </citation>
    <scope>IDENTIFICATION</scope>
</reference>
<dbReference type="Ensembl" id="ENSVKKT00000017879.1">
    <property type="protein sequence ID" value="ENSVKKP00000017444.1"/>
    <property type="gene ID" value="ENSVKKG00000011919.1"/>
</dbReference>
<comment type="function">
    <text evidence="7">This is the non-catalytic component of the active enzyme, which catalyzes the hydrolysis of ATP coupled with the exchange of Na(+) and K(+) ions across the plasma membrane.</text>
</comment>
<evidence type="ECO:0000256" key="5">
    <source>
        <dbReference type="ARBA" id="ARBA00022989"/>
    </source>
</evidence>
<evidence type="ECO:0000256" key="3">
    <source>
        <dbReference type="ARBA" id="ARBA00022692"/>
    </source>
</evidence>
<protein>
    <recommendedName>
        <fullName evidence="7">Sodium/potassium-transporting ATPase subunit beta</fullName>
    </recommendedName>
</protein>
<name>A0A8D2L6D3_VARKO</name>
<keyword evidence="5 7" id="KW-1133">Transmembrane helix</keyword>
<dbReference type="InterPro" id="IPR000402">
    <property type="entry name" value="Na/K_ATPase_sub_beta"/>
</dbReference>
<dbReference type="GO" id="GO:0006813">
    <property type="term" value="P:potassium ion transport"/>
    <property type="evidence" value="ECO:0007669"/>
    <property type="project" value="InterPro"/>
</dbReference>
<sequence>MRGCFALSQEGLPALRLSRAAPSLSPHSPTHSLFSDSSSPHQKLNLALRYEDMARYYAPWQDITLLPGQSPTHRLCLAGLILLFYLVLYTFLAGMFAFCLYIMLLTLSPYTPTYRDRVAPPGVMMRPYIRNTFNIAFNISQRVTWEPYVENMEHFLQGDYNDAIQESKNIVCTPGQYFIQEEESSIKQACQFKRSELLNCSGIDDQTFGFSLGQPCILLKMNRIIGYQPGYGKPVTVSCKMQKGDESHLHEIKFYPSEAFDPMYFPYYGKRTHVNYTQPVVAVQFTSVSRNHNMNIQCQLNGQGIINDYNNDRFLGRIIFTLNIGE</sequence>